<dbReference type="InterPro" id="IPR011006">
    <property type="entry name" value="CheY-like_superfamily"/>
</dbReference>
<dbReference type="PROSITE" id="PS50110">
    <property type="entry name" value="RESPONSE_REGULATORY"/>
    <property type="match status" value="1"/>
</dbReference>
<keyword evidence="7" id="KW-0175">Coiled coil</keyword>
<evidence type="ECO:0000256" key="4">
    <source>
        <dbReference type="ARBA" id="ARBA00022679"/>
    </source>
</evidence>
<evidence type="ECO:0000256" key="1">
    <source>
        <dbReference type="ARBA" id="ARBA00000085"/>
    </source>
</evidence>
<dbReference type="Gene3D" id="3.30.565.10">
    <property type="entry name" value="Histidine kinase-like ATPase, C-terminal domain"/>
    <property type="match status" value="1"/>
</dbReference>
<dbReference type="Gene3D" id="1.10.287.130">
    <property type="match status" value="1"/>
</dbReference>
<dbReference type="SMART" id="SM00388">
    <property type="entry name" value="HisKA"/>
    <property type="match status" value="1"/>
</dbReference>
<organism evidence="11 12">
    <name type="scientific">Handelsmanbacteria sp. (strain RIFCSPLOWO2_12_FULL_64_10)</name>
    <dbReference type="NCBI Taxonomy" id="1817868"/>
    <lineage>
        <taxon>Bacteria</taxon>
        <taxon>Candidatus Handelsmaniibacteriota</taxon>
    </lineage>
</organism>
<dbReference type="EMBL" id="MFKF01000302">
    <property type="protein sequence ID" value="OGG46562.1"/>
    <property type="molecule type" value="Genomic_DNA"/>
</dbReference>
<feature type="modified residue" description="4-aspartylphosphate" evidence="6">
    <location>
        <position position="61"/>
    </location>
</feature>
<dbReference type="CDD" id="cd19920">
    <property type="entry name" value="REC_PA4781-like"/>
    <property type="match status" value="1"/>
</dbReference>
<dbReference type="InterPro" id="IPR036890">
    <property type="entry name" value="HATPase_C_sf"/>
</dbReference>
<evidence type="ECO:0000259" key="9">
    <source>
        <dbReference type="PROSITE" id="PS50109"/>
    </source>
</evidence>
<evidence type="ECO:0000256" key="3">
    <source>
        <dbReference type="ARBA" id="ARBA00022553"/>
    </source>
</evidence>
<dbReference type="InterPro" id="IPR001789">
    <property type="entry name" value="Sig_transdc_resp-reg_receiver"/>
</dbReference>
<dbReference type="Pfam" id="PF00072">
    <property type="entry name" value="Response_reg"/>
    <property type="match status" value="1"/>
</dbReference>
<dbReference type="InterPro" id="IPR003661">
    <property type="entry name" value="HisK_dim/P_dom"/>
</dbReference>
<dbReference type="AlphaFoldDB" id="A0A1F6CCD4"/>
<dbReference type="InterPro" id="IPR004358">
    <property type="entry name" value="Sig_transdc_His_kin-like_C"/>
</dbReference>
<evidence type="ECO:0000259" key="10">
    <source>
        <dbReference type="PROSITE" id="PS50110"/>
    </source>
</evidence>
<dbReference type="GO" id="GO:0000155">
    <property type="term" value="F:phosphorelay sensor kinase activity"/>
    <property type="evidence" value="ECO:0007669"/>
    <property type="project" value="InterPro"/>
</dbReference>
<sequence length="439" mass="48362">MDRPQIDLTGARVLLVDDTPANLKLLRQALEPEGYRILIAPSGETALKIACHAHPDLILLDVQMPGLDGFETCRCLKENPATQDIPVIFVTARAETESVVEGFRAGGIDYVVKPFQSEEVLARVQTHLKIDRLTRQLEASNHALSAANQQIQQATERKSRFLANMSHELRTPINAIMGFTDLVLRRSGDALPGQQRDNLIKVKQSADHLLNLINDILDLSKIEAGRMEVNPTRFDVKGLIASCCDTVSPLVRPGVTLNYEVSEEAGEAHTDEAKLRQVVINLLSNALKFTEKGEVRVSVVRGPWSVVRENQATSQVGGEGTNHESRITNHEFLTISVSDTGIGIPPEALGYIFEEFRQVAGSSMQHKGTGLGLSITKKLVELLDGTISVESEIGRGSTFTVRIPMVYQESRIAKGGNTKRYEEARNSRNPTSHSYKKVQ</sequence>
<dbReference type="InterPro" id="IPR003594">
    <property type="entry name" value="HATPase_dom"/>
</dbReference>
<feature type="region of interest" description="Disordered" evidence="8">
    <location>
        <begin position="414"/>
        <end position="439"/>
    </location>
</feature>
<gene>
    <name evidence="11" type="ORF">A3F84_18600</name>
</gene>
<name>A0A1F6CCD4_HANXR</name>
<keyword evidence="3 6" id="KW-0597">Phosphoprotein</keyword>
<keyword evidence="5" id="KW-0418">Kinase</keyword>
<dbReference type="Proteomes" id="UP000178606">
    <property type="component" value="Unassembled WGS sequence"/>
</dbReference>
<dbReference type="Pfam" id="PF00512">
    <property type="entry name" value="HisKA"/>
    <property type="match status" value="1"/>
</dbReference>
<keyword evidence="4" id="KW-0808">Transferase</keyword>
<comment type="caution">
    <text evidence="11">The sequence shown here is derived from an EMBL/GenBank/DDBJ whole genome shotgun (WGS) entry which is preliminary data.</text>
</comment>
<dbReference type="PRINTS" id="PR00344">
    <property type="entry name" value="BCTRLSENSOR"/>
</dbReference>
<proteinExistence type="predicted"/>
<evidence type="ECO:0000256" key="5">
    <source>
        <dbReference type="ARBA" id="ARBA00022777"/>
    </source>
</evidence>
<evidence type="ECO:0000313" key="11">
    <source>
        <dbReference type="EMBL" id="OGG46562.1"/>
    </source>
</evidence>
<dbReference type="PANTHER" id="PTHR43047:SF72">
    <property type="entry name" value="OSMOSENSING HISTIDINE PROTEIN KINASE SLN1"/>
    <property type="match status" value="1"/>
</dbReference>
<dbReference type="SUPFAM" id="SSF55874">
    <property type="entry name" value="ATPase domain of HSP90 chaperone/DNA topoisomerase II/histidine kinase"/>
    <property type="match status" value="1"/>
</dbReference>
<comment type="catalytic activity">
    <reaction evidence="1">
        <text>ATP + protein L-histidine = ADP + protein N-phospho-L-histidine.</text>
        <dbReference type="EC" id="2.7.13.3"/>
    </reaction>
</comment>
<dbReference type="Gene3D" id="3.40.50.2300">
    <property type="match status" value="1"/>
</dbReference>
<feature type="coiled-coil region" evidence="7">
    <location>
        <begin position="130"/>
        <end position="164"/>
    </location>
</feature>
<feature type="domain" description="Response regulatory" evidence="10">
    <location>
        <begin position="12"/>
        <end position="128"/>
    </location>
</feature>
<dbReference type="FunFam" id="3.30.565.10:FF:000010">
    <property type="entry name" value="Sensor histidine kinase RcsC"/>
    <property type="match status" value="1"/>
</dbReference>
<dbReference type="EC" id="2.7.13.3" evidence="2"/>
<evidence type="ECO:0000256" key="6">
    <source>
        <dbReference type="PROSITE-ProRule" id="PRU00169"/>
    </source>
</evidence>
<dbReference type="CDD" id="cd00082">
    <property type="entry name" value="HisKA"/>
    <property type="match status" value="1"/>
</dbReference>
<evidence type="ECO:0000256" key="8">
    <source>
        <dbReference type="SAM" id="MobiDB-lite"/>
    </source>
</evidence>
<dbReference type="Pfam" id="PF02518">
    <property type="entry name" value="HATPase_c"/>
    <property type="match status" value="1"/>
</dbReference>
<dbReference type="PROSITE" id="PS50109">
    <property type="entry name" value="HIS_KIN"/>
    <property type="match status" value="1"/>
</dbReference>
<accession>A0A1F6CCD4</accession>
<evidence type="ECO:0000313" key="12">
    <source>
        <dbReference type="Proteomes" id="UP000178606"/>
    </source>
</evidence>
<feature type="domain" description="Histidine kinase" evidence="9">
    <location>
        <begin position="164"/>
        <end position="407"/>
    </location>
</feature>
<reference evidence="11 12" key="1">
    <citation type="journal article" date="2016" name="Nat. Commun.">
        <title>Thousands of microbial genomes shed light on interconnected biogeochemical processes in an aquifer system.</title>
        <authorList>
            <person name="Anantharaman K."/>
            <person name="Brown C.T."/>
            <person name="Hug L.A."/>
            <person name="Sharon I."/>
            <person name="Castelle C.J."/>
            <person name="Probst A.J."/>
            <person name="Thomas B.C."/>
            <person name="Singh A."/>
            <person name="Wilkins M.J."/>
            <person name="Karaoz U."/>
            <person name="Brodie E.L."/>
            <person name="Williams K.H."/>
            <person name="Hubbard S.S."/>
            <person name="Banfield J.F."/>
        </authorList>
    </citation>
    <scope>NUCLEOTIDE SEQUENCE [LARGE SCALE GENOMIC DNA]</scope>
    <source>
        <strain evidence="12">RIFCSPLOWO2_12_FULL_64_10</strain>
    </source>
</reference>
<dbReference type="SMART" id="SM00387">
    <property type="entry name" value="HATPase_c"/>
    <property type="match status" value="1"/>
</dbReference>
<evidence type="ECO:0000256" key="7">
    <source>
        <dbReference type="SAM" id="Coils"/>
    </source>
</evidence>
<dbReference type="PANTHER" id="PTHR43047">
    <property type="entry name" value="TWO-COMPONENT HISTIDINE PROTEIN KINASE"/>
    <property type="match status" value="1"/>
</dbReference>
<dbReference type="InterPro" id="IPR005467">
    <property type="entry name" value="His_kinase_dom"/>
</dbReference>
<protein>
    <recommendedName>
        <fullName evidence="2">histidine kinase</fullName>
        <ecNumber evidence="2">2.7.13.3</ecNumber>
    </recommendedName>
</protein>
<dbReference type="SUPFAM" id="SSF52172">
    <property type="entry name" value="CheY-like"/>
    <property type="match status" value="1"/>
</dbReference>
<evidence type="ECO:0000256" key="2">
    <source>
        <dbReference type="ARBA" id="ARBA00012438"/>
    </source>
</evidence>
<dbReference type="CDD" id="cd16922">
    <property type="entry name" value="HATPase_EvgS-ArcB-TorS-like"/>
    <property type="match status" value="1"/>
</dbReference>
<dbReference type="SMART" id="SM00448">
    <property type="entry name" value="REC"/>
    <property type="match status" value="1"/>
</dbReference>